<dbReference type="InterPro" id="IPR036047">
    <property type="entry name" value="F-box-like_dom_sf"/>
</dbReference>
<gene>
    <name evidence="1" type="ORF">DVH24_000123</name>
</gene>
<dbReference type="Gene3D" id="1.20.1280.50">
    <property type="match status" value="1"/>
</dbReference>
<reference evidence="1 2" key="1">
    <citation type="submission" date="2018-10" db="EMBL/GenBank/DDBJ databases">
        <title>A high-quality apple genome assembly.</title>
        <authorList>
            <person name="Hu J."/>
        </authorList>
    </citation>
    <scope>NUCLEOTIDE SEQUENCE [LARGE SCALE GENOMIC DNA]</scope>
    <source>
        <strain evidence="2">cv. HFTH1</strain>
        <tissue evidence="1">Young leaf</tissue>
    </source>
</reference>
<organism evidence="1 2">
    <name type="scientific">Malus domestica</name>
    <name type="common">Apple</name>
    <name type="synonym">Pyrus malus</name>
    <dbReference type="NCBI Taxonomy" id="3750"/>
    <lineage>
        <taxon>Eukaryota</taxon>
        <taxon>Viridiplantae</taxon>
        <taxon>Streptophyta</taxon>
        <taxon>Embryophyta</taxon>
        <taxon>Tracheophyta</taxon>
        <taxon>Spermatophyta</taxon>
        <taxon>Magnoliopsida</taxon>
        <taxon>eudicotyledons</taxon>
        <taxon>Gunneridae</taxon>
        <taxon>Pentapetalae</taxon>
        <taxon>rosids</taxon>
        <taxon>fabids</taxon>
        <taxon>Rosales</taxon>
        <taxon>Rosaceae</taxon>
        <taxon>Amygdaloideae</taxon>
        <taxon>Maleae</taxon>
        <taxon>Malus</taxon>
    </lineage>
</organism>
<accession>A0A498J2D6</accession>
<evidence type="ECO:0000313" key="1">
    <source>
        <dbReference type="EMBL" id="RXH88524.1"/>
    </source>
</evidence>
<dbReference type="Proteomes" id="UP000290289">
    <property type="component" value="Chromosome 9"/>
</dbReference>
<evidence type="ECO:0008006" key="3">
    <source>
        <dbReference type="Google" id="ProtNLM"/>
    </source>
</evidence>
<comment type="caution">
    <text evidence="1">The sequence shown here is derived from an EMBL/GenBank/DDBJ whole genome shotgun (WGS) entry which is preliminary data.</text>
</comment>
<dbReference type="EMBL" id="RDQH01000335">
    <property type="protein sequence ID" value="RXH88524.1"/>
    <property type="molecule type" value="Genomic_DNA"/>
</dbReference>
<evidence type="ECO:0000313" key="2">
    <source>
        <dbReference type="Proteomes" id="UP000290289"/>
    </source>
</evidence>
<keyword evidence="2" id="KW-1185">Reference proteome</keyword>
<protein>
    <recommendedName>
        <fullName evidence="3">F-box domain-containing protein</fullName>
    </recommendedName>
</protein>
<dbReference type="SUPFAM" id="SSF81383">
    <property type="entry name" value="F-box domain"/>
    <property type="match status" value="1"/>
</dbReference>
<proteinExistence type="predicted"/>
<dbReference type="AlphaFoldDB" id="A0A498J2D6"/>
<sequence length="135" mass="15418">MMKKARTTKKDTTTPLFIQSLMGDLLVEILTKVASRSFHDLYSTKMVCKKFNQIAKHNRIFKHINIHTFERLNPDEQVSKFLKCCRDCIFENDDLQESSSSDVSLQCDLGAPPEGGGIQSRKASSFCILSTIRKW</sequence>
<dbReference type="STRING" id="3750.A0A498J2D6"/>
<name>A0A498J2D6_MALDO</name>